<dbReference type="InterPro" id="IPR037026">
    <property type="entry name" value="Vgr_OB-fold_dom_sf"/>
</dbReference>
<organism evidence="2 3">
    <name type="scientific">Rubricella aquisinus</name>
    <dbReference type="NCBI Taxonomy" id="2028108"/>
    <lineage>
        <taxon>Bacteria</taxon>
        <taxon>Pseudomonadati</taxon>
        <taxon>Pseudomonadota</taxon>
        <taxon>Alphaproteobacteria</taxon>
        <taxon>Rhodobacterales</taxon>
        <taxon>Paracoccaceae</taxon>
        <taxon>Rubricella</taxon>
    </lineage>
</organism>
<dbReference type="RefSeq" id="WP_184010790.1">
    <property type="nucleotide sequence ID" value="NZ_JACIJS010000005.1"/>
</dbReference>
<proteinExistence type="predicted"/>
<keyword evidence="3" id="KW-1185">Reference proteome</keyword>
<dbReference type="InterPro" id="IPR006531">
    <property type="entry name" value="Gp5/Vgr_OB"/>
</dbReference>
<dbReference type="AlphaFoldDB" id="A0A840WL35"/>
<protein>
    <submittedName>
        <fullName evidence="2">Phage baseplate assembly protein V</fullName>
    </submittedName>
</protein>
<evidence type="ECO:0000313" key="2">
    <source>
        <dbReference type="EMBL" id="MBB5515769.1"/>
    </source>
</evidence>
<dbReference type="Gene3D" id="2.40.50.230">
    <property type="entry name" value="Gp5 N-terminal domain"/>
    <property type="match status" value="1"/>
</dbReference>
<dbReference type="EMBL" id="JACIJS010000005">
    <property type="protein sequence ID" value="MBB5515769.1"/>
    <property type="molecule type" value="Genomic_DNA"/>
</dbReference>
<feature type="domain" description="Gp5/Type VI secretion system Vgr protein OB-fold" evidence="1">
    <location>
        <begin position="28"/>
        <end position="98"/>
    </location>
</feature>
<evidence type="ECO:0000259" key="1">
    <source>
        <dbReference type="Pfam" id="PF04717"/>
    </source>
</evidence>
<dbReference type="Pfam" id="PF04717">
    <property type="entry name" value="Phage_base_V"/>
    <property type="match status" value="1"/>
</dbReference>
<name>A0A840WL35_9RHOB</name>
<accession>A0A840WL35</accession>
<evidence type="ECO:0000313" key="3">
    <source>
        <dbReference type="Proteomes" id="UP000553766"/>
    </source>
</evidence>
<reference evidence="2 3" key="1">
    <citation type="submission" date="2020-08" db="EMBL/GenBank/DDBJ databases">
        <title>Genomic Encyclopedia of Type Strains, Phase IV (KMG-IV): sequencing the most valuable type-strain genomes for metagenomic binning, comparative biology and taxonomic classification.</title>
        <authorList>
            <person name="Goeker M."/>
        </authorList>
    </citation>
    <scope>NUCLEOTIDE SEQUENCE [LARGE SCALE GENOMIC DNA]</scope>
    <source>
        <strain evidence="2 3">DSM 103377</strain>
    </source>
</reference>
<comment type="caution">
    <text evidence="2">The sequence shown here is derived from an EMBL/GenBank/DDBJ whole genome shotgun (WGS) entry which is preliminary data.</text>
</comment>
<gene>
    <name evidence="2" type="ORF">FHS89_001789</name>
</gene>
<dbReference type="Proteomes" id="UP000553766">
    <property type="component" value="Unassembled WGS sequence"/>
</dbReference>
<sequence length="158" mass="16593">MSMSLEQIIDALQYRIAELERRAAASIRIGVVREVDASRGLARVKLSGGAAAFLTGPIPWVEQSAGANRTHIPLSVGQQVVIVSETGDLHDAVIIGSLNSAANARPSQAPDAYVIASVGPASVTVKDGGNEMEFRVGTTSLTLRGDHAHLVADRIDLN</sequence>